<dbReference type="Gene3D" id="3.30.565.10">
    <property type="entry name" value="Histidine kinase-like ATPase, C-terminal domain"/>
    <property type="match status" value="1"/>
</dbReference>
<keyword evidence="3" id="KW-0597">Phosphoprotein</keyword>
<dbReference type="PROSITE" id="PS50110">
    <property type="entry name" value="RESPONSE_REGULATORY"/>
    <property type="match status" value="1"/>
</dbReference>
<dbReference type="Pfam" id="PF02518">
    <property type="entry name" value="HATPase_c"/>
    <property type="match status" value="1"/>
</dbReference>
<accession>A9U7W9</accession>
<sequence>MEISPNTEAVFVPKMILQPIIENCFKHGFNDRMEDAKISICSYRKKDQLVFIVQDNGRGIQKEKLQIIRQGLYRRETIKEGKDRESIGLKNIYDRLQLYYGEEANLREWKEMKALIVDDEKHVREGIKLLANWEGNGITEIYEASNGEDAIQMIQSLHPEIIFSDMKMPKVDGTQLLQWMDVHYTAGKTIVVTGYDDYHYMRKAMHYGSSDYLLKPINPEMLNDTLVRVVKEWKQEEKERKNKLSKNQLINKMKPAYRDQKLTHIINNDLVDKKVWEEFHLEKAQIYTIGLLQ</sequence>
<evidence type="ECO:0000313" key="5">
    <source>
        <dbReference type="EMBL" id="EDQ48234.1"/>
    </source>
</evidence>
<feature type="modified residue" description="4-aspartylphosphate" evidence="3">
    <location>
        <position position="165"/>
    </location>
</feature>
<reference evidence="5" key="1">
    <citation type="journal article" date="2008" name="Science">
        <title>The Physcomitrella genome reveals evolutionary insights into the conquest of land by plants.</title>
        <authorList>
            <person name="Rensing S."/>
            <person name="Lang D."/>
            <person name="Zimmer A."/>
            <person name="Terry A."/>
            <person name="Salamov A."/>
            <person name="Shapiro H."/>
            <person name="Nishiyama T."/>
            <person name="Perroud P.-F."/>
            <person name="Lindquist E."/>
            <person name="Kamisugi Y."/>
            <person name="Tanahashi T."/>
            <person name="Sakakibara K."/>
            <person name="Fujita T."/>
            <person name="Oishi K."/>
            <person name="Shin-I T."/>
            <person name="Kuroki Y."/>
            <person name="Toyoda A."/>
            <person name="Suzuki Y."/>
            <person name="Hashimoto A."/>
            <person name="Yamaguchi K."/>
            <person name="Sugano A."/>
            <person name="Kohara Y."/>
            <person name="Fujiyama A."/>
            <person name="Anterola A."/>
            <person name="Aoki S."/>
            <person name="Ashton N."/>
            <person name="Barbazuk W.B."/>
            <person name="Barker E."/>
            <person name="Bennetzen J."/>
            <person name="Bezanilla M."/>
            <person name="Blankenship R."/>
            <person name="Cho S.H."/>
            <person name="Dutcher S."/>
            <person name="Estelle M."/>
            <person name="Fawcett J.A."/>
            <person name="Gundlach H."/>
            <person name="Hanada K."/>
            <person name="Heyl A."/>
            <person name="Hicks K.A."/>
            <person name="Hugh J."/>
            <person name="Lohr M."/>
            <person name="Mayer K."/>
            <person name="Melkozernov A."/>
            <person name="Murata T."/>
            <person name="Nelson D."/>
            <person name="Pils B."/>
            <person name="Prigge M."/>
            <person name="Reiss B."/>
            <person name="Renner T."/>
            <person name="Rombauts S."/>
            <person name="Rushton P."/>
            <person name="Sanderfoot A."/>
            <person name="Schween G."/>
            <person name="Shiu S.-H."/>
            <person name="Stueber K."/>
            <person name="Theodoulou F.L."/>
            <person name="Tu H."/>
            <person name="Van de Peer Y."/>
            <person name="Verrier P.J."/>
            <person name="Waters E."/>
            <person name="Wood A."/>
            <person name="Yang L."/>
            <person name="Cove D."/>
            <person name="Cuming A."/>
            <person name="Hasebe M."/>
            <person name="Lucas S."/>
            <person name="Mishler D.B."/>
            <person name="Reski R."/>
            <person name="Grigoriev I."/>
            <person name="Quatrano R.S."/>
            <person name="Boore J.L."/>
        </authorList>
    </citation>
    <scope>NUCLEOTIDE SEQUENCE [LARGE SCALE GENOMIC DNA]</scope>
</reference>
<evidence type="ECO:0000256" key="1">
    <source>
        <dbReference type="ARBA" id="ARBA00022490"/>
    </source>
</evidence>
<dbReference type="InterPro" id="IPR011006">
    <property type="entry name" value="CheY-like_superfamily"/>
</dbReference>
<dbReference type="PANTHER" id="PTHR42713:SF3">
    <property type="entry name" value="TRANSCRIPTIONAL REGULATORY PROTEIN HPTR"/>
    <property type="match status" value="1"/>
</dbReference>
<dbReference type="InterPro" id="IPR051552">
    <property type="entry name" value="HptR"/>
</dbReference>
<evidence type="ECO:0000256" key="3">
    <source>
        <dbReference type="PROSITE-ProRule" id="PRU00169"/>
    </source>
</evidence>
<dbReference type="Gene3D" id="3.40.50.2300">
    <property type="match status" value="1"/>
</dbReference>
<dbReference type="Pfam" id="PF00072">
    <property type="entry name" value="Response_reg"/>
    <property type="match status" value="1"/>
</dbReference>
<keyword evidence="1" id="KW-0963">Cytoplasm</keyword>
<feature type="domain" description="Response regulatory" evidence="4">
    <location>
        <begin position="113"/>
        <end position="230"/>
    </location>
</feature>
<dbReference type="HOGENOM" id="CLU_000445_5_1_1"/>
<dbReference type="InterPro" id="IPR001789">
    <property type="entry name" value="Sig_transdc_resp-reg_receiver"/>
</dbReference>
<organism>
    <name type="scientific">Physcomitrium patens</name>
    <name type="common">Spreading-leaved earth moss</name>
    <name type="synonym">Physcomitrella patens</name>
    <dbReference type="NCBI Taxonomy" id="3218"/>
    <lineage>
        <taxon>Eukaryota</taxon>
        <taxon>Viridiplantae</taxon>
        <taxon>Streptophyta</taxon>
        <taxon>Embryophyta</taxon>
        <taxon>Bryophyta</taxon>
        <taxon>Bryophytina</taxon>
        <taxon>Bryopsida</taxon>
        <taxon>Funariidae</taxon>
        <taxon>Funariales</taxon>
        <taxon>Funariaceae</taxon>
        <taxon>Physcomitrium</taxon>
    </lineage>
</organism>
<dbReference type="AlphaFoldDB" id="A9U7W9"/>
<dbReference type="InterPro" id="IPR036890">
    <property type="entry name" value="HATPase_C_sf"/>
</dbReference>
<evidence type="ECO:0000256" key="2">
    <source>
        <dbReference type="ARBA" id="ARBA00023125"/>
    </source>
</evidence>
<dbReference type="GO" id="GO:0004672">
    <property type="term" value="F:protein kinase activity"/>
    <property type="evidence" value="ECO:0007669"/>
    <property type="project" value="UniProtKB-ARBA"/>
</dbReference>
<keyword evidence="2" id="KW-0238">DNA-binding</keyword>
<dbReference type="SUPFAM" id="SSF55874">
    <property type="entry name" value="ATPase domain of HSP90 chaperone/DNA topoisomerase II/histidine kinase"/>
    <property type="match status" value="1"/>
</dbReference>
<dbReference type="GO" id="GO:0000160">
    <property type="term" value="P:phosphorelay signal transduction system"/>
    <property type="evidence" value="ECO:0007669"/>
    <property type="project" value="InterPro"/>
</dbReference>
<evidence type="ECO:0000259" key="4">
    <source>
        <dbReference type="PROSITE" id="PS50110"/>
    </source>
</evidence>
<dbReference type="GO" id="GO:0003677">
    <property type="term" value="F:DNA binding"/>
    <property type="evidence" value="ECO:0007669"/>
    <property type="project" value="UniProtKB-KW"/>
</dbReference>
<dbReference type="SUPFAM" id="SSF52172">
    <property type="entry name" value="CheY-like"/>
    <property type="match status" value="1"/>
</dbReference>
<dbReference type="InterPro" id="IPR003594">
    <property type="entry name" value="HATPase_dom"/>
</dbReference>
<dbReference type="PANTHER" id="PTHR42713">
    <property type="entry name" value="HISTIDINE KINASE-RELATED"/>
    <property type="match status" value="1"/>
</dbReference>
<name>A9U7W9_PHYPA</name>
<dbReference type="EMBL" id="DS546697">
    <property type="protein sequence ID" value="EDQ48234.1"/>
    <property type="molecule type" value="Genomic_DNA"/>
</dbReference>
<proteinExistence type="predicted"/>
<dbReference type="SMART" id="SM00448">
    <property type="entry name" value="REC"/>
    <property type="match status" value="1"/>
</dbReference>
<dbReference type="CDD" id="cd17536">
    <property type="entry name" value="REC_YesN-like"/>
    <property type="match status" value="1"/>
</dbReference>
<protein>
    <submittedName>
        <fullName evidence="5">Predicted protein</fullName>
    </submittedName>
</protein>
<feature type="non-terminal residue" evidence="5">
    <location>
        <position position="293"/>
    </location>
</feature>
<gene>
    <name evidence="5" type="ORF">PHYPADRAFT_104099</name>
</gene>